<feature type="region of interest" description="Disordered" evidence="1">
    <location>
        <begin position="1"/>
        <end position="21"/>
    </location>
</feature>
<dbReference type="EMBL" id="PJEX01000348">
    <property type="protein sequence ID" value="TKW50939.1"/>
    <property type="molecule type" value="Genomic_DNA"/>
</dbReference>
<reference evidence="2 3" key="1">
    <citation type="journal article" date="2019" name="PLoS ONE">
        <title>Comparative genome analysis indicates high evolutionary potential of pathogenicity genes in Colletotrichum tanaceti.</title>
        <authorList>
            <person name="Lelwala R.V."/>
            <person name="Korhonen P.K."/>
            <person name="Young N.D."/>
            <person name="Scott J.B."/>
            <person name="Ades P.A."/>
            <person name="Gasser R.B."/>
            <person name="Taylor P.W.J."/>
        </authorList>
    </citation>
    <scope>NUCLEOTIDE SEQUENCE [LARGE SCALE GENOMIC DNA]</scope>
    <source>
        <strain evidence="2">BRIP57314</strain>
    </source>
</reference>
<evidence type="ECO:0000313" key="2">
    <source>
        <dbReference type="EMBL" id="TKW50939.1"/>
    </source>
</evidence>
<name>A0A4U6X7N6_9PEZI</name>
<dbReference type="Proteomes" id="UP000310108">
    <property type="component" value="Unassembled WGS sequence"/>
</dbReference>
<proteinExistence type="predicted"/>
<dbReference type="AlphaFoldDB" id="A0A4U6X7N6"/>
<organism evidence="2 3">
    <name type="scientific">Colletotrichum tanaceti</name>
    <dbReference type="NCBI Taxonomy" id="1306861"/>
    <lineage>
        <taxon>Eukaryota</taxon>
        <taxon>Fungi</taxon>
        <taxon>Dikarya</taxon>
        <taxon>Ascomycota</taxon>
        <taxon>Pezizomycotina</taxon>
        <taxon>Sordariomycetes</taxon>
        <taxon>Hypocreomycetidae</taxon>
        <taxon>Glomerellales</taxon>
        <taxon>Glomerellaceae</taxon>
        <taxon>Colletotrichum</taxon>
        <taxon>Colletotrichum destructivum species complex</taxon>
    </lineage>
</organism>
<accession>A0A4U6X7N6</accession>
<evidence type="ECO:0000313" key="3">
    <source>
        <dbReference type="Proteomes" id="UP000310108"/>
    </source>
</evidence>
<sequence>MGSSSEALPDGGLLLDDSTTHSAARPQSNRILLCRVVSPLLPGQSNNDYSVGLGPQSAATISEATQALPLNQRNTHDLPSLHASNHRIPQIPPVMHQRADPAACNAFSVHAWIRKCLTQSEISITIGRLYQTQSLLRLSHAACLRIVGVARGFGEPRVSSATNHSTLEISPLAGAAAF</sequence>
<gene>
    <name evidence="2" type="ORF">CTA1_3450</name>
</gene>
<keyword evidence="3" id="KW-1185">Reference proteome</keyword>
<protein>
    <submittedName>
        <fullName evidence="2">Uncharacterized protein</fullName>
    </submittedName>
</protein>
<evidence type="ECO:0000256" key="1">
    <source>
        <dbReference type="SAM" id="MobiDB-lite"/>
    </source>
</evidence>
<comment type="caution">
    <text evidence="2">The sequence shown here is derived from an EMBL/GenBank/DDBJ whole genome shotgun (WGS) entry which is preliminary data.</text>
</comment>